<dbReference type="PRINTS" id="PR01652">
    <property type="entry name" value="SHAPEPROTEIN"/>
</dbReference>
<dbReference type="GO" id="GO:0008360">
    <property type="term" value="P:regulation of cell shape"/>
    <property type="evidence" value="ECO:0007669"/>
    <property type="project" value="UniProtKB-UniRule"/>
</dbReference>
<dbReference type="InterPro" id="IPR056546">
    <property type="entry name" value="MreB_MamK-like"/>
</dbReference>
<reference evidence="7 8" key="2">
    <citation type="submission" date="2016-08" db="EMBL/GenBank/DDBJ databases">
        <title>Orenia metallireducens sp. nov. strain Z6, a Novel Metal-reducing Firmicute from the Deep Subsurface.</title>
        <authorList>
            <person name="Maxim B.I."/>
            <person name="Kenneth K."/>
            <person name="Flynn T.M."/>
            <person name="Oloughlin E.J."/>
            <person name="Locke R.A."/>
            <person name="Weber J.R."/>
            <person name="Egan S.M."/>
            <person name="Mackie R.I."/>
            <person name="Cann I.K."/>
        </authorList>
    </citation>
    <scope>NUCLEOTIDE SEQUENCE [LARGE SCALE GENOMIC DNA]</scope>
    <source>
        <strain evidence="7 8">Z6</strain>
    </source>
</reference>
<dbReference type="PANTHER" id="PTHR42749:SF1">
    <property type="entry name" value="CELL SHAPE-DETERMINING PROTEIN MREB"/>
    <property type="match status" value="1"/>
</dbReference>
<feature type="binding site" evidence="6">
    <location>
        <begin position="168"/>
        <end position="170"/>
    </location>
    <ligand>
        <name>ATP</name>
        <dbReference type="ChEBI" id="CHEBI:30616"/>
    </ligand>
</feature>
<dbReference type="InterPro" id="IPR043129">
    <property type="entry name" value="ATPase_NBD"/>
</dbReference>
<feature type="binding site" evidence="6">
    <location>
        <begin position="301"/>
        <end position="304"/>
    </location>
    <ligand>
        <name>ATP</name>
        <dbReference type="ChEBI" id="CHEBI:30616"/>
    </ligand>
</feature>
<evidence type="ECO:0000313" key="8">
    <source>
        <dbReference type="Proteomes" id="UP000093514"/>
    </source>
</evidence>
<reference evidence="8" key="1">
    <citation type="submission" date="2016-07" db="EMBL/GenBank/DDBJ databases">
        <authorList>
            <person name="Florea S."/>
            <person name="Webb J.S."/>
            <person name="Jaromczyk J."/>
            <person name="Schardl C.L."/>
        </authorList>
    </citation>
    <scope>NUCLEOTIDE SEQUENCE [LARGE SCALE GENOMIC DNA]</scope>
    <source>
        <strain evidence="8">Z6</strain>
    </source>
</reference>
<dbReference type="CDD" id="cd10225">
    <property type="entry name" value="ASKHA_NBD_MreB-like"/>
    <property type="match status" value="1"/>
</dbReference>
<dbReference type="InterPro" id="IPR004753">
    <property type="entry name" value="MreB"/>
</dbReference>
<evidence type="ECO:0000256" key="3">
    <source>
        <dbReference type="ARBA" id="ARBA00022840"/>
    </source>
</evidence>
<comment type="subunit">
    <text evidence="6">Forms polymers.</text>
</comment>
<keyword evidence="1 6" id="KW-0963">Cytoplasm</keyword>
<evidence type="ECO:0000313" key="7">
    <source>
        <dbReference type="EMBL" id="OCL27199.1"/>
    </source>
</evidence>
<protein>
    <recommendedName>
        <fullName evidence="6">Cell shape-determining protein MreB</fullName>
    </recommendedName>
</protein>
<dbReference type="AlphaFoldDB" id="A0A1C0AAB9"/>
<dbReference type="SUPFAM" id="SSF53067">
    <property type="entry name" value="Actin-like ATPase domain"/>
    <property type="match status" value="2"/>
</dbReference>
<comment type="caution">
    <text evidence="7">The sequence shown here is derived from an EMBL/GenBank/DDBJ whole genome shotgun (WGS) entry which is preliminary data.</text>
</comment>
<accession>A0A1C0AAB9</accession>
<evidence type="ECO:0000256" key="2">
    <source>
        <dbReference type="ARBA" id="ARBA00022741"/>
    </source>
</evidence>
<dbReference type="Pfam" id="PF06723">
    <property type="entry name" value="MreB_Mbl"/>
    <property type="match status" value="1"/>
</dbReference>
<gene>
    <name evidence="6" type="primary">mreB</name>
    <name evidence="7" type="ORF">U472_06930</name>
</gene>
<keyword evidence="2 6" id="KW-0547">Nucleotide-binding</keyword>
<dbReference type="NCBIfam" id="NF010539">
    <property type="entry name" value="PRK13927.1"/>
    <property type="match status" value="1"/>
</dbReference>
<evidence type="ECO:0000256" key="4">
    <source>
        <dbReference type="ARBA" id="ARBA00022960"/>
    </source>
</evidence>
<dbReference type="HAMAP" id="MF_02207">
    <property type="entry name" value="MreB"/>
    <property type="match status" value="1"/>
</dbReference>
<sequence>MKGGLDKVLNLFKKDLAIDLGTANTLVYTKKNGMLIREPSVVAVRNNNNRQEILAVGEEAKKMIGRTSGNILAIRPMKDGVIWDFEMTAVMLSHFISKACKRKRLFKPRTVICIPSGVTSVEKKSVIDVALQAKAGEVYLIEESMAAAIGADMPVSNPAGNMIVDIGGGTTDIAIISLEGIVVSNSIRVAGDEMTEAIIHHMKNNYNILLGENKAEEIKINFGSAFFTNYSEIQADTRVDICGRDAMTGLPKTIEINCEELQGALASTVNQIVSAVKVVLDQTPAELCGDIMDKGIVMTGGGSLLRGLDKTLSNRLGVPAYLVDNPLECTAIGAWKVVQSLDKYNRFLIGFKS</sequence>
<comment type="similarity">
    <text evidence="5 6">Belongs to the FtsA/MreB family.</text>
</comment>
<dbReference type="GO" id="GO:0005524">
    <property type="term" value="F:ATP binding"/>
    <property type="evidence" value="ECO:0007669"/>
    <property type="project" value="UniProtKB-KW"/>
</dbReference>
<keyword evidence="4 6" id="KW-0133">Cell shape</keyword>
<evidence type="ECO:0000256" key="5">
    <source>
        <dbReference type="ARBA" id="ARBA00023458"/>
    </source>
</evidence>
<dbReference type="Proteomes" id="UP000093514">
    <property type="component" value="Unassembled WGS sequence"/>
</dbReference>
<evidence type="ECO:0000256" key="1">
    <source>
        <dbReference type="ARBA" id="ARBA00022490"/>
    </source>
</evidence>
<dbReference type="EMBL" id="LWDV01000008">
    <property type="protein sequence ID" value="OCL27199.1"/>
    <property type="molecule type" value="Genomic_DNA"/>
</dbReference>
<dbReference type="GO" id="GO:0005737">
    <property type="term" value="C:cytoplasm"/>
    <property type="evidence" value="ECO:0007669"/>
    <property type="project" value="UniProtKB-SubCell"/>
</dbReference>
<name>A0A1C0AAB9_9FIRM</name>
<evidence type="ECO:0000256" key="6">
    <source>
        <dbReference type="HAMAP-Rule" id="MF_02207"/>
    </source>
</evidence>
<comment type="function">
    <text evidence="6">Forms membrane-associated dynamic filaments that are essential for cell shape determination. Acts by regulating cell wall synthesis and cell elongation, and thus cell shape. A feedback loop between cell geometry and MreB localization may maintain elongated cell shape by targeting cell wall growth to regions of negative cell wall curvature.</text>
</comment>
<comment type="subcellular location">
    <subcellularLocation>
        <location evidence="6">Cytoplasm</location>
    </subcellularLocation>
    <text evidence="6">Membrane-associated.</text>
</comment>
<proteinExistence type="inferred from homology"/>
<dbReference type="PANTHER" id="PTHR42749">
    <property type="entry name" value="CELL SHAPE-DETERMINING PROTEIN MREB"/>
    <property type="match status" value="1"/>
</dbReference>
<keyword evidence="3 6" id="KW-0067">ATP-binding</keyword>
<feature type="binding site" evidence="6">
    <location>
        <begin position="22"/>
        <end position="24"/>
    </location>
    <ligand>
        <name>ATP</name>
        <dbReference type="ChEBI" id="CHEBI:30616"/>
    </ligand>
</feature>
<organism evidence="7 8">
    <name type="scientific">Orenia metallireducens</name>
    <dbReference type="NCBI Taxonomy" id="1413210"/>
    <lineage>
        <taxon>Bacteria</taxon>
        <taxon>Bacillati</taxon>
        <taxon>Bacillota</taxon>
        <taxon>Clostridia</taxon>
        <taxon>Halanaerobiales</taxon>
        <taxon>Halobacteroidaceae</taxon>
        <taxon>Orenia</taxon>
    </lineage>
</organism>
<dbReference type="Gene3D" id="3.30.420.40">
    <property type="match status" value="2"/>
</dbReference>
<dbReference type="GO" id="GO:0000902">
    <property type="term" value="P:cell morphogenesis"/>
    <property type="evidence" value="ECO:0007669"/>
    <property type="project" value="InterPro"/>
</dbReference>
<dbReference type="NCBIfam" id="TIGR00904">
    <property type="entry name" value="mreB"/>
    <property type="match status" value="1"/>
</dbReference>
<keyword evidence="8" id="KW-1185">Reference proteome</keyword>
<feature type="binding site" evidence="6">
    <location>
        <begin position="216"/>
        <end position="219"/>
    </location>
    <ligand>
        <name>ATP</name>
        <dbReference type="ChEBI" id="CHEBI:30616"/>
    </ligand>
</feature>